<comment type="caution">
    <text evidence="1">The sequence shown here is derived from an EMBL/GenBank/DDBJ whole genome shotgun (WGS) entry which is preliminary data.</text>
</comment>
<gene>
    <name evidence="1" type="ORF">LCGC14_2825060</name>
</gene>
<organism evidence="1">
    <name type="scientific">marine sediment metagenome</name>
    <dbReference type="NCBI Taxonomy" id="412755"/>
    <lineage>
        <taxon>unclassified sequences</taxon>
        <taxon>metagenomes</taxon>
        <taxon>ecological metagenomes</taxon>
    </lineage>
</organism>
<protein>
    <recommendedName>
        <fullName evidence="2">Major tropism determinant N-terminal domain-containing protein</fullName>
    </recommendedName>
</protein>
<reference evidence="1" key="1">
    <citation type="journal article" date="2015" name="Nature">
        <title>Complex archaea that bridge the gap between prokaryotes and eukaryotes.</title>
        <authorList>
            <person name="Spang A."/>
            <person name="Saw J.H."/>
            <person name="Jorgensen S.L."/>
            <person name="Zaremba-Niedzwiedzka K."/>
            <person name="Martijn J."/>
            <person name="Lind A.E."/>
            <person name="van Eijk R."/>
            <person name="Schleper C."/>
            <person name="Guy L."/>
            <person name="Ettema T.J."/>
        </authorList>
    </citation>
    <scope>NUCLEOTIDE SEQUENCE</scope>
</reference>
<evidence type="ECO:0000313" key="1">
    <source>
        <dbReference type="EMBL" id="KKK80282.1"/>
    </source>
</evidence>
<dbReference type="EMBL" id="LAZR01053651">
    <property type="protein sequence ID" value="KKK80282.1"/>
    <property type="molecule type" value="Genomic_DNA"/>
</dbReference>
<accession>A0A0F8YFU2</accession>
<name>A0A0F8YFU2_9ZZZZ</name>
<feature type="non-terminal residue" evidence="1">
    <location>
        <position position="181"/>
    </location>
</feature>
<dbReference type="AlphaFoldDB" id="A0A0F8YFU2"/>
<proteinExistence type="predicted"/>
<evidence type="ECO:0008006" key="2">
    <source>
        <dbReference type="Google" id="ProtNLM"/>
    </source>
</evidence>
<sequence length="181" mass="18696">MSIKHAFSSGKADDADATLIRPSNWNAAHDPALTTKGDIIARDGSNAARLGVGTNGEVLTAASGETTGLKYAVCPTLDLAAVAGDILQATGANALAILSIGAAREILAVNSGATAIEYIKRKRTYVWFVPGTITVATEQGPTFRIDEACTILDVRLHVKTAPTDAALIVDINDGGSTIFST</sequence>